<organism evidence="3 4">
    <name type="scientific">Colletotrichum abscissum</name>
    <dbReference type="NCBI Taxonomy" id="1671311"/>
    <lineage>
        <taxon>Eukaryota</taxon>
        <taxon>Fungi</taxon>
        <taxon>Dikarya</taxon>
        <taxon>Ascomycota</taxon>
        <taxon>Pezizomycotina</taxon>
        <taxon>Sordariomycetes</taxon>
        <taxon>Hypocreomycetidae</taxon>
        <taxon>Glomerellales</taxon>
        <taxon>Glomerellaceae</taxon>
        <taxon>Colletotrichum</taxon>
        <taxon>Colletotrichum acutatum species complex</taxon>
    </lineage>
</organism>
<reference evidence="3" key="1">
    <citation type="submission" date="2019-01" db="EMBL/GenBank/DDBJ databases">
        <title>Colletotrichum abscissum LGMF1257.</title>
        <authorList>
            <person name="Baroncelli R."/>
        </authorList>
    </citation>
    <scope>NUCLEOTIDE SEQUENCE</scope>
    <source>
        <strain evidence="3">Ca142</strain>
    </source>
</reference>
<proteinExistence type="inferred from homology"/>
<evidence type="ECO:0000256" key="1">
    <source>
        <dbReference type="ARBA" id="ARBA00038158"/>
    </source>
</evidence>
<name>A0A9P9XR16_9PEZI</name>
<dbReference type="PANTHER" id="PTHR43591:SF10">
    <property type="entry name" value="ABC TRANSMEMBRANE TYPE-1 DOMAIN-CONTAINING PROTEIN-RELATED"/>
    <property type="match status" value="1"/>
</dbReference>
<feature type="region of interest" description="Disordered" evidence="2">
    <location>
        <begin position="1"/>
        <end position="83"/>
    </location>
</feature>
<keyword evidence="3" id="KW-0489">Methyltransferase</keyword>
<dbReference type="PANTHER" id="PTHR43591">
    <property type="entry name" value="METHYLTRANSFERASE"/>
    <property type="match status" value="1"/>
</dbReference>
<comment type="caution">
    <text evidence="3">The sequence shown here is derived from an EMBL/GenBank/DDBJ whole genome shotgun (WGS) entry which is preliminary data.</text>
</comment>
<gene>
    <name evidence="3" type="ORF">CABS02_01546</name>
</gene>
<dbReference type="EMBL" id="SDAQ01000004">
    <property type="protein sequence ID" value="KAI3558399.1"/>
    <property type="molecule type" value="Genomic_DNA"/>
</dbReference>
<comment type="similarity">
    <text evidence="1">Belongs to the methyltransferase superfamily. LaeA methyltransferase family.</text>
</comment>
<dbReference type="OrthoDB" id="2013972at2759"/>
<accession>A0A9P9XR16</accession>
<protein>
    <submittedName>
        <fullName evidence="3">Methyltransferase domain-containing protein</fullName>
    </submittedName>
</protein>
<dbReference type="Gene3D" id="3.40.50.150">
    <property type="entry name" value="Vaccinia Virus protein VP39"/>
    <property type="match status" value="1"/>
</dbReference>
<feature type="compositionally biased region" description="Low complexity" evidence="2">
    <location>
        <begin position="8"/>
        <end position="61"/>
    </location>
</feature>
<dbReference type="Pfam" id="PF13489">
    <property type="entry name" value="Methyltransf_23"/>
    <property type="match status" value="1"/>
</dbReference>
<dbReference type="Proteomes" id="UP001056436">
    <property type="component" value="Unassembled WGS sequence"/>
</dbReference>
<evidence type="ECO:0000256" key="2">
    <source>
        <dbReference type="SAM" id="MobiDB-lite"/>
    </source>
</evidence>
<dbReference type="GO" id="GO:0008168">
    <property type="term" value="F:methyltransferase activity"/>
    <property type="evidence" value="ECO:0007669"/>
    <property type="project" value="UniProtKB-KW"/>
</dbReference>
<evidence type="ECO:0000313" key="4">
    <source>
        <dbReference type="Proteomes" id="UP001056436"/>
    </source>
</evidence>
<keyword evidence="4" id="KW-1185">Reference proteome</keyword>
<dbReference type="AlphaFoldDB" id="A0A9P9XR16"/>
<dbReference type="GO" id="GO:0032259">
    <property type="term" value="P:methylation"/>
    <property type="evidence" value="ECO:0007669"/>
    <property type="project" value="UniProtKB-KW"/>
</dbReference>
<sequence>MADSTPKATASPPTGSPKSAKSPKSPKTPPKSAATPAGPASATSPAAAAIPAAIPAATPASLTGTGATPAPQSPPEDAETPATIEIDDGTTVRSSDLIESTFRRTNSSSYTASLSSSVLDYPTEYGRRYHAFRSGGELKFHMRTEMDRLDVVHTLLVKTIGNRLFLAPIDEHKTHRILDVGTGTGIWAMEMGDLFPNAEILGNDLSAIQPAWVPPNVKFEIDDVESEWIGEDKYDFIFSRYMAGALADWPTYVRRVYENLNPGGWAEFQDWDYMLYSDDGTTEGTELLRWMGYFMEACEVLGRDGQVGPKLETLVRENTGLINIVHKPFRIPAGPWAKDPHLKDIGMCNLIQMLDGLEAFTLRLLCGVLGWTKEEVLVLLTGVRTELRTGKAHAWLHYNVVYGQKPETEEE</sequence>
<dbReference type="SUPFAM" id="SSF53335">
    <property type="entry name" value="S-adenosyl-L-methionine-dependent methyltransferases"/>
    <property type="match status" value="1"/>
</dbReference>
<keyword evidence="3" id="KW-0808">Transferase</keyword>
<dbReference type="CDD" id="cd02440">
    <property type="entry name" value="AdoMet_MTases"/>
    <property type="match status" value="1"/>
</dbReference>
<dbReference type="InterPro" id="IPR029063">
    <property type="entry name" value="SAM-dependent_MTases_sf"/>
</dbReference>
<evidence type="ECO:0000313" key="3">
    <source>
        <dbReference type="EMBL" id="KAI3558399.1"/>
    </source>
</evidence>